<proteinExistence type="predicted"/>
<dbReference type="InterPro" id="IPR029044">
    <property type="entry name" value="Nucleotide-diphossugar_trans"/>
</dbReference>
<dbReference type="Gene3D" id="3.90.550.10">
    <property type="entry name" value="Spore Coat Polysaccharide Biosynthesis Protein SpsA, Chain A"/>
    <property type="match status" value="1"/>
</dbReference>
<evidence type="ECO:0000259" key="3">
    <source>
        <dbReference type="Pfam" id="PF00483"/>
    </source>
</evidence>
<dbReference type="InterPro" id="IPR050065">
    <property type="entry name" value="GlmU-like"/>
</dbReference>
<dbReference type="SUPFAM" id="SSF53448">
    <property type="entry name" value="Nucleotide-diphospho-sugar transferases"/>
    <property type="match status" value="1"/>
</dbReference>
<dbReference type="PANTHER" id="PTHR43584:SF8">
    <property type="entry name" value="N-ACETYLMURAMATE ALPHA-1-PHOSPHATE URIDYLYLTRANSFERASE"/>
    <property type="match status" value="1"/>
</dbReference>
<dbReference type="CDD" id="cd06422">
    <property type="entry name" value="NTP_transferase_like_1"/>
    <property type="match status" value="1"/>
</dbReference>
<reference evidence="4 5" key="1">
    <citation type="submission" date="2017-07" db="EMBL/GenBank/DDBJ databases">
        <title>Niveispirillum cyanobacteriorum sp. nov., isolated from cyanobacterial aggregates in a eutrophic lake.</title>
        <authorList>
            <person name="Cai H."/>
        </authorList>
    </citation>
    <scope>NUCLEOTIDE SEQUENCE [LARGE SCALE GENOMIC DNA]</scope>
    <source>
        <strain evidence="5">TH1-14</strain>
    </source>
</reference>
<dbReference type="InterPro" id="IPR005835">
    <property type="entry name" value="NTP_transferase_dom"/>
</dbReference>
<keyword evidence="5" id="KW-1185">Reference proteome</keyword>
<keyword evidence="2 4" id="KW-0548">Nucleotidyltransferase</keyword>
<protein>
    <submittedName>
        <fullName evidence="4">Mannose-1-phosphate guanylyltransferase</fullName>
    </submittedName>
</protein>
<feature type="domain" description="Nucleotidyl transferase" evidence="3">
    <location>
        <begin position="8"/>
        <end position="129"/>
    </location>
</feature>
<keyword evidence="1 4" id="KW-0808">Transferase</keyword>
<evidence type="ECO:0000256" key="2">
    <source>
        <dbReference type="ARBA" id="ARBA00022695"/>
    </source>
</evidence>
<dbReference type="GO" id="GO:0016779">
    <property type="term" value="F:nucleotidyltransferase activity"/>
    <property type="evidence" value="ECO:0007669"/>
    <property type="project" value="UniProtKB-KW"/>
</dbReference>
<dbReference type="PANTHER" id="PTHR43584">
    <property type="entry name" value="NUCLEOTIDYL TRANSFERASE"/>
    <property type="match status" value="1"/>
</dbReference>
<organism evidence="4 5">
    <name type="scientific">Niveispirillum lacus</name>
    <dbReference type="NCBI Taxonomy" id="1981099"/>
    <lineage>
        <taxon>Bacteria</taxon>
        <taxon>Pseudomonadati</taxon>
        <taxon>Pseudomonadota</taxon>
        <taxon>Alphaproteobacteria</taxon>
        <taxon>Rhodospirillales</taxon>
        <taxon>Azospirillaceae</taxon>
        <taxon>Niveispirillum</taxon>
    </lineage>
</organism>
<dbReference type="Pfam" id="PF00483">
    <property type="entry name" value="NTP_transferase"/>
    <property type="match status" value="1"/>
</dbReference>
<comment type="caution">
    <text evidence="4">The sequence shown here is derived from an EMBL/GenBank/DDBJ whole genome shotgun (WGS) entry which is preliminary data.</text>
</comment>
<dbReference type="EMBL" id="NOXU01000012">
    <property type="protein sequence ID" value="OYQ37615.1"/>
    <property type="molecule type" value="Genomic_DNA"/>
</dbReference>
<evidence type="ECO:0000313" key="5">
    <source>
        <dbReference type="Proteomes" id="UP000216998"/>
    </source>
</evidence>
<sequence length="246" mass="26695">MSFMPKRAMVLAAGLGLRMRPVTLEMPKPLVTVGGRTMLDHALDRLEAVGVEEAVVNAHWLAEKIAAHLDANPRRHLKLTLSREDVPLETGGGVKHALPLLGDDPFFVVNADIVWLDGPVPALKRLADSWNPAVMDSLLLVTPTPFAIGYDGRGDYQMDPDGRLTHRPDLEVAPFVMAGVSIMTAAQFTDTPEGAFSNLLLWQRAEAAGRLFGVRHEGNWYHVGTPAAIPLVDTHLAAPASREVVP</sequence>
<dbReference type="Proteomes" id="UP000216998">
    <property type="component" value="Unassembled WGS sequence"/>
</dbReference>
<name>A0A255Z9R7_9PROT</name>
<dbReference type="OrthoDB" id="9788272at2"/>
<gene>
    <name evidence="4" type="ORF">CHU95_00885</name>
</gene>
<dbReference type="AlphaFoldDB" id="A0A255Z9R7"/>
<dbReference type="RefSeq" id="WP_094452786.1">
    <property type="nucleotide sequence ID" value="NZ_NOXU01000012.1"/>
</dbReference>
<accession>A0A255Z9R7</accession>
<evidence type="ECO:0000256" key="1">
    <source>
        <dbReference type="ARBA" id="ARBA00022679"/>
    </source>
</evidence>
<evidence type="ECO:0000313" key="4">
    <source>
        <dbReference type="EMBL" id="OYQ37615.1"/>
    </source>
</evidence>